<feature type="region of interest" description="Disordered" evidence="1">
    <location>
        <begin position="43"/>
        <end position="66"/>
    </location>
</feature>
<evidence type="ECO:0000256" key="1">
    <source>
        <dbReference type="SAM" id="MobiDB-lite"/>
    </source>
</evidence>
<comment type="caution">
    <text evidence="2">The sequence shown here is derived from an EMBL/GenBank/DDBJ whole genome shotgun (WGS) entry which is preliminary data.</text>
</comment>
<name>A0ABD1F722_HYPHA</name>
<proteinExistence type="predicted"/>
<protein>
    <submittedName>
        <fullName evidence="2">Uncharacterized protein</fullName>
    </submittedName>
</protein>
<dbReference type="AlphaFoldDB" id="A0ABD1F722"/>
<organism evidence="2 3">
    <name type="scientific">Hypothenemus hampei</name>
    <name type="common">Coffee berry borer</name>
    <dbReference type="NCBI Taxonomy" id="57062"/>
    <lineage>
        <taxon>Eukaryota</taxon>
        <taxon>Metazoa</taxon>
        <taxon>Ecdysozoa</taxon>
        <taxon>Arthropoda</taxon>
        <taxon>Hexapoda</taxon>
        <taxon>Insecta</taxon>
        <taxon>Pterygota</taxon>
        <taxon>Neoptera</taxon>
        <taxon>Endopterygota</taxon>
        <taxon>Coleoptera</taxon>
        <taxon>Polyphaga</taxon>
        <taxon>Cucujiformia</taxon>
        <taxon>Curculionidae</taxon>
        <taxon>Scolytinae</taxon>
        <taxon>Hypothenemus</taxon>
    </lineage>
</organism>
<keyword evidence="3" id="KW-1185">Reference proteome</keyword>
<evidence type="ECO:0000313" key="3">
    <source>
        <dbReference type="Proteomes" id="UP001566132"/>
    </source>
</evidence>
<accession>A0ABD1F722</accession>
<sequence>MSDHLNFLNNLVKSFIKNFQHDSESPSYRYGIWGEFRKRDNVAGVQQSRGGRHRQEMSRWPSPPRHIHPLVRTPPLIWNTVAPLSIYFNKSAVREYISASANPSKERDKEN</sequence>
<gene>
    <name evidence="2" type="ORF">ABEB36_002811</name>
</gene>
<evidence type="ECO:0000313" key="2">
    <source>
        <dbReference type="EMBL" id="KAL1513392.1"/>
    </source>
</evidence>
<dbReference type="EMBL" id="JBDJPC010000002">
    <property type="protein sequence ID" value="KAL1513392.1"/>
    <property type="molecule type" value="Genomic_DNA"/>
</dbReference>
<reference evidence="2 3" key="1">
    <citation type="submission" date="2024-05" db="EMBL/GenBank/DDBJ databases">
        <title>Genetic variation in Jamaican populations of the coffee berry borer (Hypothenemus hampei).</title>
        <authorList>
            <person name="Errbii M."/>
            <person name="Myrie A."/>
        </authorList>
    </citation>
    <scope>NUCLEOTIDE SEQUENCE [LARGE SCALE GENOMIC DNA]</scope>
    <source>
        <strain evidence="2">JA-Hopewell-2020-01-JO</strain>
        <tissue evidence="2">Whole body</tissue>
    </source>
</reference>
<dbReference type="Proteomes" id="UP001566132">
    <property type="component" value="Unassembled WGS sequence"/>
</dbReference>